<evidence type="ECO:0000313" key="2">
    <source>
        <dbReference type="Proteomes" id="UP000692954"/>
    </source>
</evidence>
<organism evidence="1 2">
    <name type="scientific">Paramecium sonneborni</name>
    <dbReference type="NCBI Taxonomy" id="65129"/>
    <lineage>
        <taxon>Eukaryota</taxon>
        <taxon>Sar</taxon>
        <taxon>Alveolata</taxon>
        <taxon>Ciliophora</taxon>
        <taxon>Intramacronucleata</taxon>
        <taxon>Oligohymenophorea</taxon>
        <taxon>Peniculida</taxon>
        <taxon>Parameciidae</taxon>
        <taxon>Paramecium</taxon>
    </lineage>
</organism>
<comment type="caution">
    <text evidence="1">The sequence shown here is derived from an EMBL/GenBank/DDBJ whole genome shotgun (WGS) entry which is preliminary data.</text>
</comment>
<dbReference type="Proteomes" id="UP000692954">
    <property type="component" value="Unassembled WGS sequence"/>
</dbReference>
<proteinExistence type="predicted"/>
<sequence>MRILKEIRNQINYRILNQYSVVNKNKQLLNLVKSYKKSLQLNSDLDFAGLAIVLKNVQPYVFVQASNFLQEQIGEEVDQLQFYQIEKHCKSVNKNHLHFVYLSCLYNSYFIENCMLCDWFNNIFNMKNINNLLEKAYTRPISQYIKSHNPYI</sequence>
<reference evidence="1" key="1">
    <citation type="submission" date="2021-01" db="EMBL/GenBank/DDBJ databases">
        <authorList>
            <consortium name="Genoscope - CEA"/>
            <person name="William W."/>
        </authorList>
    </citation>
    <scope>NUCLEOTIDE SEQUENCE</scope>
</reference>
<name>A0A8S1RRC7_9CILI</name>
<accession>A0A8S1RRC7</accession>
<dbReference type="EMBL" id="CAJJDN010000247">
    <property type="protein sequence ID" value="CAD8129852.1"/>
    <property type="molecule type" value="Genomic_DNA"/>
</dbReference>
<evidence type="ECO:0000313" key="1">
    <source>
        <dbReference type="EMBL" id="CAD8129852.1"/>
    </source>
</evidence>
<protein>
    <submittedName>
        <fullName evidence="1">Uncharacterized protein</fullName>
    </submittedName>
</protein>
<gene>
    <name evidence="1" type="ORF">PSON_ATCC_30995.1.T2470010</name>
</gene>
<dbReference type="AlphaFoldDB" id="A0A8S1RRC7"/>
<keyword evidence="2" id="KW-1185">Reference proteome</keyword>